<keyword evidence="2" id="KW-1185">Reference proteome</keyword>
<comment type="caution">
    <text evidence="1">The sequence shown here is derived from an EMBL/GenBank/DDBJ whole genome shotgun (WGS) entry which is preliminary data.</text>
</comment>
<accession>A0AA39YEF2</accession>
<evidence type="ECO:0000313" key="2">
    <source>
        <dbReference type="Proteomes" id="UP001174936"/>
    </source>
</evidence>
<proteinExistence type="predicted"/>
<dbReference type="Proteomes" id="UP001174936">
    <property type="component" value="Unassembled WGS sequence"/>
</dbReference>
<dbReference type="AlphaFoldDB" id="A0AA39YEF2"/>
<evidence type="ECO:0000313" key="1">
    <source>
        <dbReference type="EMBL" id="KAK0651137.1"/>
    </source>
</evidence>
<dbReference type="PANTHER" id="PTHR24148">
    <property type="entry name" value="ANKYRIN REPEAT DOMAIN-CONTAINING PROTEIN 39 HOMOLOG-RELATED"/>
    <property type="match status" value="1"/>
</dbReference>
<dbReference type="EMBL" id="JAULSV010000002">
    <property type="protein sequence ID" value="KAK0651137.1"/>
    <property type="molecule type" value="Genomic_DNA"/>
</dbReference>
<sequence>MLERMGEIAGPQYGLRFGSIPPMLSSVSHFREGGKWTLEQWLVACQGRKVTDRRDLVYAGLAVVDAAEVTIDQSIKDVESPSPSADADEYVKLRNKHLWPVLSPDYTVSTEEALVNLAACLLSRPDNITLLSYTGQANEYITSLFDGMPRAAFDFVAGTPPSTGPSWHFDPNSLASRTQVPFKHLGGRFNACTAIPNSPRISANGKELSLSAHTIDTVDKAWRWFAPAQPEELLDMLLYLESAPTTYPGSSDENKEPFLTAIAHANIADIWNGSCPAPKDTITAAFLHALHDQITKTASDMKDSEKAAEQDARHRRLGLPTELHHKAFLALDPDARASHLREIFESIKSHHVDVPISDYLKAPNPMPDYSSASTQIWRTFFITSSRLVGLGPISLGKGDKIMLVPGTYTPYAFSTPRQMVEKDKAGKRTSLGGSWRAQMAMRVFGWAGKSAGDPGWEKRREDGVVLLGEAYVRGWMDGRRVKGSEGSEGLKFERVVVV</sequence>
<dbReference type="PANTHER" id="PTHR24148:SF64">
    <property type="entry name" value="HETEROKARYON INCOMPATIBILITY DOMAIN-CONTAINING PROTEIN"/>
    <property type="match status" value="1"/>
</dbReference>
<gene>
    <name evidence="1" type="ORF">B0T16DRAFT_403222</name>
</gene>
<dbReference type="InterPro" id="IPR052895">
    <property type="entry name" value="HetReg/Transcr_Mod"/>
</dbReference>
<reference evidence="1" key="1">
    <citation type="submission" date="2023-06" db="EMBL/GenBank/DDBJ databases">
        <title>Genome-scale phylogeny and comparative genomics of the fungal order Sordariales.</title>
        <authorList>
            <consortium name="Lawrence Berkeley National Laboratory"/>
            <person name="Hensen N."/>
            <person name="Bonometti L."/>
            <person name="Westerberg I."/>
            <person name="Brannstrom I.O."/>
            <person name="Guillou S."/>
            <person name="Cros-Aarteil S."/>
            <person name="Calhoun S."/>
            <person name="Haridas S."/>
            <person name="Kuo A."/>
            <person name="Mondo S."/>
            <person name="Pangilinan J."/>
            <person name="Riley R."/>
            <person name="Labutti K."/>
            <person name="Andreopoulos B."/>
            <person name="Lipzen A."/>
            <person name="Chen C."/>
            <person name="Yanf M."/>
            <person name="Daum C."/>
            <person name="Ng V."/>
            <person name="Clum A."/>
            <person name="Steindorff A."/>
            <person name="Ohm R."/>
            <person name="Martin F."/>
            <person name="Silar P."/>
            <person name="Natvig D."/>
            <person name="Lalanne C."/>
            <person name="Gautier V."/>
            <person name="Ament-Velasquez S.L."/>
            <person name="Kruys A."/>
            <person name="Hutchinson M.I."/>
            <person name="Powell A.J."/>
            <person name="Barry K."/>
            <person name="Miller A.N."/>
            <person name="Grigoriev I.V."/>
            <person name="Debuchy R."/>
            <person name="Gladieux P."/>
            <person name="Thoren M.H."/>
            <person name="Johannesson H."/>
        </authorList>
    </citation>
    <scope>NUCLEOTIDE SEQUENCE</scope>
    <source>
        <strain evidence="1">SMH2532-1</strain>
    </source>
</reference>
<protein>
    <submittedName>
        <fullName evidence="1">Uncharacterized protein</fullName>
    </submittedName>
</protein>
<name>A0AA39YEF2_9PEZI</name>
<organism evidence="1 2">
    <name type="scientific">Cercophora newfieldiana</name>
    <dbReference type="NCBI Taxonomy" id="92897"/>
    <lineage>
        <taxon>Eukaryota</taxon>
        <taxon>Fungi</taxon>
        <taxon>Dikarya</taxon>
        <taxon>Ascomycota</taxon>
        <taxon>Pezizomycotina</taxon>
        <taxon>Sordariomycetes</taxon>
        <taxon>Sordariomycetidae</taxon>
        <taxon>Sordariales</taxon>
        <taxon>Lasiosphaeriaceae</taxon>
        <taxon>Cercophora</taxon>
    </lineage>
</organism>